<dbReference type="OrthoDB" id="21006at10239"/>
<protein>
    <submittedName>
        <fullName evidence="1">Gp220</fullName>
    </submittedName>
</protein>
<name>G9B1X1_9CAUD</name>
<dbReference type="EMBL" id="HM144387">
    <property type="protein sequence ID" value="ADH03366.1"/>
    <property type="molecule type" value="Genomic_DNA"/>
</dbReference>
<reference evidence="1 2" key="1">
    <citation type="submission" date="2013-01" db="EMBL/GenBank/DDBJ databases">
        <title>Large myovirus of Bacillus.</title>
        <authorList>
            <person name="Klumpp J."/>
            <person name="Beyer W."/>
            <person name="Loessner M.J."/>
        </authorList>
    </citation>
    <scope>NUCLEOTIDE SEQUENCE [LARGE SCALE GENOMIC DNA]</scope>
</reference>
<organism evidence="1 2">
    <name type="scientific">Bacillus phage W.Ph</name>
    <dbReference type="NCBI Taxonomy" id="764595"/>
    <lineage>
        <taxon>Viruses</taxon>
        <taxon>Duplodnaviria</taxon>
        <taxon>Heunggongvirae</taxon>
        <taxon>Uroviricota</taxon>
        <taxon>Caudoviricetes</taxon>
        <taxon>Herelleviridae</taxon>
        <taxon>Bastillevirinae</taxon>
        <taxon>Wphvirus</taxon>
        <taxon>Wphvirus WPh</taxon>
    </lineage>
</organism>
<accession>G9B1X1</accession>
<keyword evidence="2" id="KW-1185">Reference proteome</keyword>
<evidence type="ECO:0000313" key="2">
    <source>
        <dbReference type="Proteomes" id="UP000005445"/>
    </source>
</evidence>
<evidence type="ECO:0000313" key="1">
    <source>
        <dbReference type="EMBL" id="ADH03366.1"/>
    </source>
</evidence>
<dbReference type="KEGG" id="vg:11536625"/>
<dbReference type="RefSeq" id="YP_004957235.1">
    <property type="nucleotide sequence ID" value="NC_016563.1"/>
</dbReference>
<sequence length="131" mass="15304">MSKRKIKFPCMYNEYTPNQDDYLIVKETSTGLRFKIKDKYNVREIRVDVPLLNAMEIRVVIQHAMIGTIDKEFDLDDEKCVWVRDSTCYSRPAVSILLADLDDSESICITTHQANQLYDFIKEVYDNVKAV</sequence>
<dbReference type="Proteomes" id="UP000005445">
    <property type="component" value="Segment"/>
</dbReference>
<dbReference type="GeneID" id="11536625"/>
<proteinExistence type="predicted"/>